<gene>
    <name evidence="1 2" type="primary">Abhd5</name>
</gene>
<evidence type="ECO:0000313" key="1">
    <source>
        <dbReference type="Ensembl" id="ENSMUSP00000135538.2"/>
    </source>
</evidence>
<reference evidence="1 3" key="1">
    <citation type="journal article" date="2009" name="PLoS Biol.">
        <title>Lineage-specific biology revealed by a finished genome assembly of the mouse.</title>
        <authorList>
            <consortium name="Mouse Genome Sequencing Consortium"/>
            <person name="Church D.M."/>
            <person name="Goodstadt L."/>
            <person name="Hillier L.W."/>
            <person name="Zody M.C."/>
            <person name="Goldstein S."/>
            <person name="She X."/>
            <person name="Bult C.J."/>
            <person name="Agarwala R."/>
            <person name="Cherry J.L."/>
            <person name="DiCuccio M."/>
            <person name="Hlavina W."/>
            <person name="Kapustin Y."/>
            <person name="Meric P."/>
            <person name="Maglott D."/>
            <person name="Birtle Z."/>
            <person name="Marques A.C."/>
            <person name="Graves T."/>
            <person name="Zhou S."/>
            <person name="Teague B."/>
            <person name="Potamousis K."/>
            <person name="Churas C."/>
            <person name="Place M."/>
            <person name="Herschleb J."/>
            <person name="Runnheim R."/>
            <person name="Forrest D."/>
            <person name="Amos-Landgraf J."/>
            <person name="Schwartz D.C."/>
            <person name="Cheng Z."/>
            <person name="Lindblad-Toh K."/>
            <person name="Eichler E.E."/>
            <person name="Ponting C.P."/>
        </authorList>
    </citation>
    <scope>NUCLEOTIDE SEQUENCE [LARGE SCALE GENOMIC DNA]</scope>
    <source>
        <strain evidence="1 3">C57BL/6J</strain>
    </source>
</reference>
<dbReference type="Antibodypedia" id="29395">
    <property type="antibodies" value="339 antibodies from 33 providers"/>
</dbReference>
<reference evidence="1" key="3">
    <citation type="submission" date="2025-08" db="UniProtKB">
        <authorList>
            <consortium name="Ensembl"/>
        </authorList>
    </citation>
    <scope>IDENTIFICATION</scope>
    <source>
        <strain evidence="1">C57BL/6J</strain>
    </source>
</reference>
<keyword evidence="3" id="KW-1185">Reference proteome</keyword>
<organism evidence="1 3">
    <name type="scientific">Mus musculus</name>
    <name type="common">Mouse</name>
    <dbReference type="NCBI Taxonomy" id="10090"/>
    <lineage>
        <taxon>Eukaryota</taxon>
        <taxon>Metazoa</taxon>
        <taxon>Chordata</taxon>
        <taxon>Craniata</taxon>
        <taxon>Vertebrata</taxon>
        <taxon>Euteleostomi</taxon>
        <taxon>Mammalia</taxon>
        <taxon>Eutheria</taxon>
        <taxon>Euarchontoglires</taxon>
        <taxon>Glires</taxon>
        <taxon>Rodentia</taxon>
        <taxon>Myomorpha</taxon>
        <taxon>Muroidea</taxon>
        <taxon>Muridae</taxon>
        <taxon>Murinae</taxon>
        <taxon>Mus</taxon>
        <taxon>Mus</taxon>
    </lineage>
</organism>
<dbReference type="AGR" id="MGI:1914719"/>
<dbReference type="AlphaFoldDB" id="H3BKV1"/>
<evidence type="ECO:0000313" key="2">
    <source>
        <dbReference type="MGI" id="MGI:1914719"/>
    </source>
</evidence>
<dbReference type="MGI" id="MGI:1914719">
    <property type="gene designation" value="Abhd5"/>
</dbReference>
<dbReference type="ExpressionAtlas" id="H3BKV1">
    <property type="expression patterns" value="baseline and differential"/>
</dbReference>
<protein>
    <submittedName>
        <fullName evidence="1">Abhydrolase domain containing 5</fullName>
    </submittedName>
</protein>
<dbReference type="Proteomes" id="UP000000589">
    <property type="component" value="Chromosome 9"/>
</dbReference>
<dbReference type="Bgee" id="ENSMUSG00000032540">
    <property type="expression patterns" value="Expressed in spermatid and 261 other cell types or tissues"/>
</dbReference>
<dbReference type="VEuPathDB" id="HostDB:ENSMUSG00000032540"/>
<evidence type="ECO:0000313" key="3">
    <source>
        <dbReference type="Proteomes" id="UP000000589"/>
    </source>
</evidence>
<dbReference type="HOGENOM" id="CLU_3335415_0_0_1"/>
<dbReference type="Ensembl" id="ENSMUST00000035128.11">
    <property type="protein sequence ID" value="ENSMUSP00000135538.2"/>
    <property type="gene ID" value="ENSMUSG00000032540.17"/>
</dbReference>
<accession>H3BKV1</accession>
<name>H3BKV1_MOUSE</name>
<proteinExistence type="predicted"/>
<reference evidence="1" key="4">
    <citation type="submission" date="2025-09" db="UniProtKB">
        <authorList>
            <consortium name="Ensembl"/>
        </authorList>
    </citation>
    <scope>IDENTIFICATION</scope>
    <source>
        <strain evidence="1">C57BL/6J</strain>
    </source>
</reference>
<reference evidence="1 3" key="2">
    <citation type="journal article" date="2011" name="PLoS Biol.">
        <title>Modernizing reference genome assemblies.</title>
        <authorList>
            <person name="Church D.M."/>
            <person name="Schneider V.A."/>
            <person name="Graves T."/>
            <person name="Auger K."/>
            <person name="Cunningham F."/>
            <person name="Bouk N."/>
            <person name="Chen H.C."/>
            <person name="Agarwala R."/>
            <person name="McLaren W.M."/>
            <person name="Ritchie G.R."/>
            <person name="Albracht D."/>
            <person name="Kremitzki M."/>
            <person name="Rock S."/>
            <person name="Kotkiewicz H."/>
            <person name="Kremitzki C."/>
            <person name="Wollam A."/>
            <person name="Trani L."/>
            <person name="Fulton L."/>
            <person name="Fulton R."/>
            <person name="Matthews L."/>
            <person name="Whitehead S."/>
            <person name="Chow W."/>
            <person name="Torrance J."/>
            <person name="Dunn M."/>
            <person name="Harden G."/>
            <person name="Threadgold G."/>
            <person name="Wood J."/>
            <person name="Collins J."/>
            <person name="Heath P."/>
            <person name="Griffiths G."/>
            <person name="Pelan S."/>
            <person name="Grafham D."/>
            <person name="Eichler E.E."/>
            <person name="Weinstock G."/>
            <person name="Mardis E.R."/>
            <person name="Wilson R.K."/>
            <person name="Howe K."/>
            <person name="Flicek P."/>
            <person name="Hubbard T."/>
        </authorList>
    </citation>
    <scope>NUCLEOTIDE SEQUENCE [LARGE SCALE GENOMIC DNA]</scope>
    <source>
        <strain evidence="1 3">C57BL/6J</strain>
    </source>
</reference>
<sequence length="38" mass="4010">MKAMAAEEEVDSADAGGGFHICELGLIWTKITPNCQDG</sequence>
<dbReference type="GeneTree" id="ENSGT00390000016277"/>